<dbReference type="RefSeq" id="WP_171627657.1">
    <property type="nucleotide sequence ID" value="NZ_JABBPG010000010.1"/>
</dbReference>
<protein>
    <recommendedName>
        <fullName evidence="4">Transcriptional regulator VspR</fullName>
    </recommendedName>
</protein>
<name>A0A849VIV9_9GAMM</name>
<dbReference type="AlphaFoldDB" id="A0A849VIV9"/>
<feature type="coiled-coil region" evidence="1">
    <location>
        <begin position="140"/>
        <end position="167"/>
    </location>
</feature>
<accession>A0A849VIV9</accession>
<evidence type="ECO:0008006" key="4">
    <source>
        <dbReference type="Google" id="ProtNLM"/>
    </source>
</evidence>
<evidence type="ECO:0000313" key="3">
    <source>
        <dbReference type="Proteomes" id="UP000586305"/>
    </source>
</evidence>
<dbReference type="Proteomes" id="UP000586305">
    <property type="component" value="Unassembled WGS sequence"/>
</dbReference>
<evidence type="ECO:0000313" key="2">
    <source>
        <dbReference type="EMBL" id="NOU52598.1"/>
    </source>
</evidence>
<evidence type="ECO:0000256" key="1">
    <source>
        <dbReference type="SAM" id="Coils"/>
    </source>
</evidence>
<keyword evidence="3" id="KW-1185">Reference proteome</keyword>
<gene>
    <name evidence="2" type="ORF">HG263_19015</name>
</gene>
<organism evidence="2 3">
    <name type="scientific">Pseudoalteromonas caenipelagi</name>
    <dbReference type="NCBI Taxonomy" id="2726988"/>
    <lineage>
        <taxon>Bacteria</taxon>
        <taxon>Pseudomonadati</taxon>
        <taxon>Pseudomonadota</taxon>
        <taxon>Gammaproteobacteria</taxon>
        <taxon>Alteromonadales</taxon>
        <taxon>Pseudoalteromonadaceae</taxon>
        <taxon>Pseudoalteromonas</taxon>
    </lineage>
</organism>
<comment type="caution">
    <text evidence="2">The sequence shown here is derived from an EMBL/GenBank/DDBJ whole genome shotgun (WGS) entry which is preliminary data.</text>
</comment>
<dbReference type="EMBL" id="JABBPG010000010">
    <property type="protein sequence ID" value="NOU52598.1"/>
    <property type="molecule type" value="Genomic_DNA"/>
</dbReference>
<keyword evidence="1" id="KW-0175">Coiled coil</keyword>
<proteinExistence type="predicted"/>
<reference evidence="2 3" key="1">
    <citation type="submission" date="2020-04" db="EMBL/GenBank/DDBJ databases">
        <title>Pseudoalteromonas caenipelagi sp. nov., isolated from a tidal flat.</title>
        <authorList>
            <person name="Park S."/>
            <person name="Yoon J.-H."/>
        </authorList>
    </citation>
    <scope>NUCLEOTIDE SEQUENCE [LARGE SCALE GENOMIC DNA]</scope>
    <source>
        <strain evidence="2 3">JBTF-M23</strain>
    </source>
</reference>
<sequence length="174" mass="20053">MKLNFLIAQIVSVENFDNFSALELRAAFLVLHEDKSLCPVEARRFCYAELIKLVRRNWLKKIKSNKTGAVSYKKTALFNAEKILPETTGSMIEKPNLLPHPEKVKAPLLSRLNRYKKELLISFGELEEYEQLSQVHPELNEQLQDKYNQAREQNSALLGKIKAIENLFNPVSKP</sequence>